<protein>
    <recommendedName>
        <fullName evidence="4">Leucine-rich repeat-containing N-terminal plant-type domain-containing protein</fullName>
    </recommendedName>
</protein>
<dbReference type="Gene3D" id="3.80.10.10">
    <property type="entry name" value="Ribonuclease Inhibitor"/>
    <property type="match status" value="1"/>
</dbReference>
<dbReference type="SUPFAM" id="SSF52058">
    <property type="entry name" value="L domain-like"/>
    <property type="match status" value="1"/>
</dbReference>
<evidence type="ECO:0000313" key="2">
    <source>
        <dbReference type="EMBL" id="TFY81364.1"/>
    </source>
</evidence>
<gene>
    <name evidence="2" type="ORF">EWM64_g2648</name>
</gene>
<organism evidence="2 3">
    <name type="scientific">Hericium alpestre</name>
    <dbReference type="NCBI Taxonomy" id="135208"/>
    <lineage>
        <taxon>Eukaryota</taxon>
        <taxon>Fungi</taxon>
        <taxon>Dikarya</taxon>
        <taxon>Basidiomycota</taxon>
        <taxon>Agaricomycotina</taxon>
        <taxon>Agaricomycetes</taxon>
        <taxon>Russulales</taxon>
        <taxon>Hericiaceae</taxon>
        <taxon>Hericium</taxon>
    </lineage>
</organism>
<dbReference type="AlphaFoldDB" id="A0A4Z0A4M7"/>
<evidence type="ECO:0000256" key="1">
    <source>
        <dbReference type="ARBA" id="ARBA00022729"/>
    </source>
</evidence>
<dbReference type="Proteomes" id="UP000298061">
    <property type="component" value="Unassembled WGS sequence"/>
</dbReference>
<dbReference type="STRING" id="135208.A0A4Z0A4M7"/>
<evidence type="ECO:0008006" key="4">
    <source>
        <dbReference type="Google" id="ProtNLM"/>
    </source>
</evidence>
<keyword evidence="1" id="KW-0732">Signal</keyword>
<keyword evidence="3" id="KW-1185">Reference proteome</keyword>
<comment type="caution">
    <text evidence="2">The sequence shown here is derived from an EMBL/GenBank/DDBJ whole genome shotgun (WGS) entry which is preliminary data.</text>
</comment>
<dbReference type="EMBL" id="SFCI01000220">
    <property type="protein sequence ID" value="TFY81364.1"/>
    <property type="molecule type" value="Genomic_DNA"/>
</dbReference>
<proteinExistence type="predicted"/>
<dbReference type="PANTHER" id="PTHR47988">
    <property type="entry name" value="SOMATIC EMBRYOGENESIS RECEPTOR KINASE 1"/>
    <property type="match status" value="1"/>
</dbReference>
<dbReference type="InterPro" id="IPR032675">
    <property type="entry name" value="LRR_dom_sf"/>
</dbReference>
<name>A0A4Z0A4M7_9AGAM</name>
<reference evidence="2 3" key="1">
    <citation type="submission" date="2019-02" db="EMBL/GenBank/DDBJ databases">
        <title>Genome sequencing of the rare red list fungi Hericium alpestre (H. flagellum).</title>
        <authorList>
            <person name="Buettner E."/>
            <person name="Kellner H."/>
        </authorList>
    </citation>
    <scope>NUCLEOTIDE SEQUENCE [LARGE SCALE GENOMIC DNA]</scope>
    <source>
        <strain evidence="2 3">DSM 108284</strain>
    </source>
</reference>
<sequence>MPRFTDGRMLILWVLSACFLIWLFVSRSMTLERAQSHTDAGSSGQSAFENVGWVTDVRFCAWGGVQCDGAGKVSSLALTFPAVPASIPNEFGNLTDLTSFQVVGNNAVPGGPLPASFASLTGLSSLHIESTGLSGLPDTLPNLFSLTFVRNAQIGAQLPSSLAHLQSIVVNNETLSLSADQQNTICNGKLQTCDLRGTGIQACGSCLVG</sequence>
<accession>A0A4Z0A4M7</accession>
<evidence type="ECO:0000313" key="3">
    <source>
        <dbReference type="Proteomes" id="UP000298061"/>
    </source>
</evidence>
<dbReference type="OrthoDB" id="676979at2759"/>